<dbReference type="AlphaFoldDB" id="A0AAU7KA33"/>
<accession>A0AAU7KA33</accession>
<evidence type="ECO:0008006" key="2">
    <source>
        <dbReference type="Google" id="ProtNLM"/>
    </source>
</evidence>
<proteinExistence type="predicted"/>
<organism evidence="1">
    <name type="scientific">Pedobacter sp. KACC 23697</name>
    <dbReference type="NCBI Taxonomy" id="3149230"/>
    <lineage>
        <taxon>Bacteria</taxon>
        <taxon>Pseudomonadati</taxon>
        <taxon>Bacteroidota</taxon>
        <taxon>Sphingobacteriia</taxon>
        <taxon>Sphingobacteriales</taxon>
        <taxon>Sphingobacteriaceae</taxon>
        <taxon>Pedobacter</taxon>
    </lineage>
</organism>
<name>A0AAU7KA33_9SPHI</name>
<dbReference type="RefSeq" id="WP_406826875.1">
    <property type="nucleotide sequence ID" value="NZ_CP157485.1"/>
</dbReference>
<protein>
    <recommendedName>
        <fullName evidence="2">DUF892 family protein</fullName>
    </recommendedName>
</protein>
<reference evidence="1" key="1">
    <citation type="submission" date="2024-05" db="EMBL/GenBank/DDBJ databases">
        <authorList>
            <person name="Kim S."/>
            <person name="Heo J."/>
            <person name="Choi H."/>
            <person name="Choi Y."/>
            <person name="Kwon S.-W."/>
            <person name="Kim Y."/>
        </authorList>
    </citation>
    <scope>NUCLEOTIDE SEQUENCE</scope>
    <source>
        <strain evidence="1">KACC 23697</strain>
    </source>
</reference>
<gene>
    <name evidence="1" type="ORF">ABEG20_08110</name>
</gene>
<evidence type="ECO:0000313" key="1">
    <source>
        <dbReference type="EMBL" id="XBO49562.1"/>
    </source>
</evidence>
<sequence length="176" mass="19421">MENNKLNYCSTAKQSKLLKKMKNHSYLNDLDIVHLTHAQAEAANLSLHYGHMKMGLIQTALHSHHAAMAKLSATVQLGHQEAKTMVEKVKLLVSAKSKNANLSLEEQKAAKYAECAEAARSVIRQHVKMKTLAEAIILKHAQMAQLQKAIHAHHAQVASAIKAAICRRAILAAQQR</sequence>
<dbReference type="EMBL" id="CP157485">
    <property type="protein sequence ID" value="XBO49562.1"/>
    <property type="molecule type" value="Genomic_DNA"/>
</dbReference>